<reference evidence="3 4" key="1">
    <citation type="submission" date="2023-07" db="EMBL/GenBank/DDBJ databases">
        <title>Sorghum-associated microbial communities from plants grown in Nebraska, USA.</title>
        <authorList>
            <person name="Schachtman D."/>
        </authorList>
    </citation>
    <scope>NUCLEOTIDE SEQUENCE [LARGE SCALE GENOMIC DNA]</scope>
    <source>
        <strain evidence="3 4">DS2154</strain>
    </source>
</reference>
<dbReference type="InterPro" id="IPR035093">
    <property type="entry name" value="RelE/ParE_toxin_dom_sf"/>
</dbReference>
<dbReference type="EMBL" id="JAVDRL010000015">
    <property type="protein sequence ID" value="MDR6533820.1"/>
    <property type="molecule type" value="Genomic_DNA"/>
</dbReference>
<keyword evidence="2" id="KW-1277">Toxin-antitoxin system</keyword>
<dbReference type="Gene3D" id="3.30.2310.20">
    <property type="entry name" value="RelE-like"/>
    <property type="match status" value="1"/>
</dbReference>
<dbReference type="InterPro" id="IPR051803">
    <property type="entry name" value="TA_system_RelE-like_toxin"/>
</dbReference>
<evidence type="ECO:0000313" key="3">
    <source>
        <dbReference type="EMBL" id="MDR6533820.1"/>
    </source>
</evidence>
<dbReference type="Proteomes" id="UP001262754">
    <property type="component" value="Unassembled WGS sequence"/>
</dbReference>
<keyword evidence="4" id="KW-1185">Reference proteome</keyword>
<dbReference type="Pfam" id="PF05016">
    <property type="entry name" value="ParE_toxin"/>
    <property type="match status" value="1"/>
</dbReference>
<evidence type="ECO:0000256" key="2">
    <source>
        <dbReference type="ARBA" id="ARBA00022649"/>
    </source>
</evidence>
<sequence length="108" mass="12059">MAQDARHAGPAARSVFLAEVVWTDRALAHVEAIVTYIVNQHSPLAAQSLGQRLLTAGDTLETSPDRGRPIARGRRELTVIAPYLIRYRLKGDRVIILEVRHGMRRPNL</sequence>
<name>A0ABU1N710_9CAUL</name>
<evidence type="ECO:0000256" key="1">
    <source>
        <dbReference type="ARBA" id="ARBA00006226"/>
    </source>
</evidence>
<comment type="caution">
    <text evidence="3">The sequence shown here is derived from an EMBL/GenBank/DDBJ whole genome shotgun (WGS) entry which is preliminary data.</text>
</comment>
<organism evidence="3 4">
    <name type="scientific">Caulobacter rhizosphaerae</name>
    <dbReference type="NCBI Taxonomy" id="2010972"/>
    <lineage>
        <taxon>Bacteria</taxon>
        <taxon>Pseudomonadati</taxon>
        <taxon>Pseudomonadota</taxon>
        <taxon>Alphaproteobacteria</taxon>
        <taxon>Caulobacterales</taxon>
        <taxon>Caulobacteraceae</taxon>
        <taxon>Caulobacter</taxon>
    </lineage>
</organism>
<dbReference type="PANTHER" id="PTHR33755">
    <property type="entry name" value="TOXIN PARE1-RELATED"/>
    <property type="match status" value="1"/>
</dbReference>
<accession>A0ABU1N710</accession>
<comment type="similarity">
    <text evidence="1">Belongs to the RelE toxin family.</text>
</comment>
<dbReference type="RefSeq" id="WP_310034791.1">
    <property type="nucleotide sequence ID" value="NZ_JAVDRL010000015.1"/>
</dbReference>
<dbReference type="InterPro" id="IPR007712">
    <property type="entry name" value="RelE/ParE_toxin"/>
</dbReference>
<gene>
    <name evidence="3" type="ORF">J2800_004590</name>
</gene>
<evidence type="ECO:0000313" key="4">
    <source>
        <dbReference type="Proteomes" id="UP001262754"/>
    </source>
</evidence>
<proteinExistence type="inferred from homology"/>
<protein>
    <submittedName>
        <fullName evidence="3">Plasmid stabilization system protein ParE</fullName>
    </submittedName>
</protein>